<organism evidence="7 8">
    <name type="scientific">Corynebacterium sphenisci DSM 44792</name>
    <dbReference type="NCBI Taxonomy" id="1437874"/>
    <lineage>
        <taxon>Bacteria</taxon>
        <taxon>Bacillati</taxon>
        <taxon>Actinomycetota</taxon>
        <taxon>Actinomycetes</taxon>
        <taxon>Mycobacteriales</taxon>
        <taxon>Corynebacteriaceae</taxon>
        <taxon>Corynebacterium</taxon>
    </lineage>
</organism>
<evidence type="ECO:0000256" key="5">
    <source>
        <dbReference type="SAM" id="MobiDB-lite"/>
    </source>
</evidence>
<keyword evidence="1" id="KW-0805">Transcription regulation</keyword>
<dbReference type="PANTHER" id="PTHR30055">
    <property type="entry name" value="HTH-TYPE TRANSCRIPTIONAL REGULATOR RUTR"/>
    <property type="match status" value="1"/>
</dbReference>
<gene>
    <name evidence="7" type="ORF">CSPHI_03050</name>
</gene>
<dbReference type="Proteomes" id="UP000185469">
    <property type="component" value="Chromosome"/>
</dbReference>
<proteinExistence type="predicted"/>
<keyword evidence="8" id="KW-1185">Reference proteome</keyword>
<sequence>MSPTPEPAAEPDAADAPEAPEILRPRRRPAQRRSRERYARILASAREVLVDVGFESFTFDEVARRAGVPIGTLYQFFANKYVLICELDRVDSAAVVEELDRFATHIPALEWPEFLSEFIDHIADLWAADVSRRAVWLAVQSTPATRATAADTERPLIEAICGVLAPLIPSADDRVRRFVAGLLVHTTFSLLNFSVQQGAPAMGEEHYELTVQEVKRMLISYLMTVAEAR</sequence>
<evidence type="ECO:0000256" key="2">
    <source>
        <dbReference type="ARBA" id="ARBA00023125"/>
    </source>
</evidence>
<evidence type="ECO:0000256" key="1">
    <source>
        <dbReference type="ARBA" id="ARBA00023015"/>
    </source>
</evidence>
<feature type="DNA-binding region" description="H-T-H motif" evidence="4">
    <location>
        <begin position="58"/>
        <end position="77"/>
    </location>
</feature>
<dbReference type="RefSeq" id="WP_075691440.1">
    <property type="nucleotide sequence ID" value="NZ_CP009248.1"/>
</dbReference>
<evidence type="ECO:0000313" key="7">
    <source>
        <dbReference type="EMBL" id="APT90217.1"/>
    </source>
</evidence>
<dbReference type="STRING" id="1437874.CSPHI_03050"/>
<evidence type="ECO:0000313" key="8">
    <source>
        <dbReference type="Proteomes" id="UP000185469"/>
    </source>
</evidence>
<dbReference type="PRINTS" id="PR00455">
    <property type="entry name" value="HTHTETR"/>
</dbReference>
<dbReference type="PROSITE" id="PS50977">
    <property type="entry name" value="HTH_TETR_2"/>
    <property type="match status" value="1"/>
</dbReference>
<keyword evidence="3" id="KW-0804">Transcription</keyword>
<accession>A0A1L7CWN2</accession>
<feature type="region of interest" description="Disordered" evidence="5">
    <location>
        <begin position="1"/>
        <end position="31"/>
    </location>
</feature>
<name>A0A1L7CWN2_9CORY</name>
<dbReference type="InterPro" id="IPR050109">
    <property type="entry name" value="HTH-type_TetR-like_transc_reg"/>
</dbReference>
<dbReference type="AlphaFoldDB" id="A0A1L7CWN2"/>
<dbReference type="InterPro" id="IPR001647">
    <property type="entry name" value="HTH_TetR"/>
</dbReference>
<protein>
    <submittedName>
        <fullName evidence="7">TetR family transcriptional regulator</fullName>
    </submittedName>
</protein>
<dbReference type="InterPro" id="IPR041674">
    <property type="entry name" value="TetR_C_22"/>
</dbReference>
<feature type="compositionally biased region" description="Low complexity" evidence="5">
    <location>
        <begin position="10"/>
        <end position="20"/>
    </location>
</feature>
<feature type="domain" description="HTH tetR-type" evidence="6">
    <location>
        <begin position="35"/>
        <end position="95"/>
    </location>
</feature>
<dbReference type="Pfam" id="PF00440">
    <property type="entry name" value="TetR_N"/>
    <property type="match status" value="1"/>
</dbReference>
<evidence type="ECO:0000256" key="3">
    <source>
        <dbReference type="ARBA" id="ARBA00023163"/>
    </source>
</evidence>
<dbReference type="EMBL" id="CP009248">
    <property type="protein sequence ID" value="APT90217.1"/>
    <property type="molecule type" value="Genomic_DNA"/>
</dbReference>
<dbReference type="InterPro" id="IPR009057">
    <property type="entry name" value="Homeodomain-like_sf"/>
</dbReference>
<dbReference type="Pfam" id="PF17928">
    <property type="entry name" value="TetR_C_22"/>
    <property type="match status" value="1"/>
</dbReference>
<dbReference type="SUPFAM" id="SSF46689">
    <property type="entry name" value="Homeodomain-like"/>
    <property type="match status" value="1"/>
</dbReference>
<dbReference type="KEGG" id="csph:CSPHI_03050"/>
<keyword evidence="2 4" id="KW-0238">DNA-binding</keyword>
<reference evidence="7 8" key="1">
    <citation type="submission" date="2014-08" db="EMBL/GenBank/DDBJ databases">
        <title>Complete genome sequence of Corynebacterium sphenisci CECT 5990(T) (=DSM 44792(T)), isolated from healthy wild penguins.</title>
        <authorList>
            <person name="Ruckert C."/>
            <person name="Albersmeier A."/>
            <person name="Winkler A."/>
            <person name="Kalinowski J."/>
        </authorList>
    </citation>
    <scope>NUCLEOTIDE SEQUENCE [LARGE SCALE GENOMIC DNA]</scope>
    <source>
        <strain evidence="7 8">DSM 44792</strain>
    </source>
</reference>
<evidence type="ECO:0000259" key="6">
    <source>
        <dbReference type="PROSITE" id="PS50977"/>
    </source>
</evidence>
<evidence type="ECO:0000256" key="4">
    <source>
        <dbReference type="PROSITE-ProRule" id="PRU00335"/>
    </source>
</evidence>
<dbReference type="PANTHER" id="PTHR30055:SF234">
    <property type="entry name" value="HTH-TYPE TRANSCRIPTIONAL REGULATOR BETI"/>
    <property type="match status" value="1"/>
</dbReference>
<dbReference type="GO" id="GO:0000976">
    <property type="term" value="F:transcription cis-regulatory region binding"/>
    <property type="evidence" value="ECO:0007669"/>
    <property type="project" value="TreeGrafter"/>
</dbReference>
<dbReference type="OrthoDB" id="5242390at2"/>
<dbReference type="Gene3D" id="1.10.357.10">
    <property type="entry name" value="Tetracycline Repressor, domain 2"/>
    <property type="match status" value="1"/>
</dbReference>
<dbReference type="GO" id="GO:0003700">
    <property type="term" value="F:DNA-binding transcription factor activity"/>
    <property type="evidence" value="ECO:0007669"/>
    <property type="project" value="TreeGrafter"/>
</dbReference>